<name>A0A1I7T2T6_9PELO</name>
<protein>
    <submittedName>
        <fullName evidence="3">G_PROTEIN_RECEP_F1_2 domain-containing protein</fullName>
    </submittedName>
</protein>
<evidence type="ECO:0000313" key="3">
    <source>
        <dbReference type="WBParaSite" id="Csp11.Scaffold482.g1878.t2"/>
    </source>
</evidence>
<reference evidence="3" key="1">
    <citation type="submission" date="2016-11" db="UniProtKB">
        <authorList>
            <consortium name="WormBaseParasite"/>
        </authorList>
    </citation>
    <scope>IDENTIFICATION</scope>
</reference>
<feature type="transmembrane region" description="Helical" evidence="1">
    <location>
        <begin position="20"/>
        <end position="42"/>
    </location>
</feature>
<feature type="transmembrane region" description="Helical" evidence="1">
    <location>
        <begin position="94"/>
        <end position="116"/>
    </location>
</feature>
<feature type="transmembrane region" description="Helical" evidence="1">
    <location>
        <begin position="54"/>
        <end position="74"/>
    </location>
</feature>
<dbReference type="WBParaSite" id="Csp11.Scaffold482.g1878.t2">
    <property type="protein sequence ID" value="Csp11.Scaffold482.g1878.t2"/>
    <property type="gene ID" value="Csp11.Scaffold482.g1878"/>
</dbReference>
<dbReference type="Proteomes" id="UP000095282">
    <property type="component" value="Unplaced"/>
</dbReference>
<keyword evidence="2" id="KW-1185">Reference proteome</keyword>
<dbReference type="Pfam" id="PF10325">
    <property type="entry name" value="7TM_GPCR_Srz"/>
    <property type="match status" value="1"/>
</dbReference>
<proteinExistence type="predicted"/>
<dbReference type="AlphaFoldDB" id="A0A1I7T2T6"/>
<keyword evidence="1" id="KW-0472">Membrane</keyword>
<dbReference type="PANTHER" id="PTHR31720">
    <property type="entry name" value="SERPENTINE RECEPTOR, CLASS Z-RELATED"/>
    <property type="match status" value="1"/>
</dbReference>
<keyword evidence="1" id="KW-1133">Transmembrane helix</keyword>
<evidence type="ECO:0000313" key="2">
    <source>
        <dbReference type="Proteomes" id="UP000095282"/>
    </source>
</evidence>
<sequence>MSGNNTEFLPSIDFGFTKYLVVSSMLIFSFSYLILPFYLHIFQLNRKRDETIPTVYASQTIFVVICTLLYLPIMRSIQKLGHLASAQLNKPQRYVLWQLVAVFIGKIALVPFILFFHTNESVPFNSMKLTMVKMVDGFFTPIIIQITYLGCNRRNLTALLASLTRKCFPDNYVSKGAEGGTGAGRSGIHCRLST</sequence>
<keyword evidence="1" id="KW-0812">Transmembrane</keyword>
<accession>A0A1I7T2T6</accession>
<dbReference type="InterPro" id="IPR018817">
    <property type="entry name" value="7TM_GPCR_serpentine_rcpt_Srz"/>
</dbReference>
<organism evidence="2 3">
    <name type="scientific">Caenorhabditis tropicalis</name>
    <dbReference type="NCBI Taxonomy" id="1561998"/>
    <lineage>
        <taxon>Eukaryota</taxon>
        <taxon>Metazoa</taxon>
        <taxon>Ecdysozoa</taxon>
        <taxon>Nematoda</taxon>
        <taxon>Chromadorea</taxon>
        <taxon>Rhabditida</taxon>
        <taxon>Rhabditina</taxon>
        <taxon>Rhabditomorpha</taxon>
        <taxon>Rhabditoidea</taxon>
        <taxon>Rhabditidae</taxon>
        <taxon>Peloderinae</taxon>
        <taxon>Caenorhabditis</taxon>
    </lineage>
</organism>
<evidence type="ECO:0000256" key="1">
    <source>
        <dbReference type="SAM" id="Phobius"/>
    </source>
</evidence>
<dbReference type="PANTHER" id="PTHR31720:SF3">
    <property type="entry name" value="SERPENTINE RECEPTOR, CLASS Z-RELATED"/>
    <property type="match status" value="1"/>
</dbReference>